<dbReference type="AlphaFoldDB" id="A0A2W1JKV3"/>
<reference evidence="1 2" key="1">
    <citation type="journal article" date="2018" name="Sci. Rep.">
        <title>A novel species of the marine cyanobacterium Acaryochloris with a unique pigment content and lifestyle.</title>
        <authorList>
            <person name="Partensky F."/>
            <person name="Six C."/>
            <person name="Ratin M."/>
            <person name="Garczarek L."/>
            <person name="Vaulot D."/>
            <person name="Probert I."/>
            <person name="Calteau A."/>
            <person name="Gourvil P."/>
            <person name="Marie D."/>
            <person name="Grebert T."/>
            <person name="Bouchier C."/>
            <person name="Le Panse S."/>
            <person name="Gachenot M."/>
            <person name="Rodriguez F."/>
            <person name="Garrido J.L."/>
        </authorList>
    </citation>
    <scope>NUCLEOTIDE SEQUENCE [LARGE SCALE GENOMIC DNA]</scope>
    <source>
        <strain evidence="1 2">RCC1774</strain>
    </source>
</reference>
<sequence length="84" mass="9977">MTFEHSLTHPLQSLGQLAALAQHHFKEWVRREIIDDDPFEVEIWSDGEFVVAECENISYYESVAELEPDKYLEYIQTELELYLK</sequence>
<dbReference type="EMBL" id="PQWO01000004">
    <property type="protein sequence ID" value="PZD74033.1"/>
    <property type="molecule type" value="Genomic_DNA"/>
</dbReference>
<name>A0A2W1JKV3_9CYAN</name>
<organism evidence="1 2">
    <name type="scientific">Acaryochloris thomasi RCC1774</name>
    <dbReference type="NCBI Taxonomy" id="1764569"/>
    <lineage>
        <taxon>Bacteria</taxon>
        <taxon>Bacillati</taxon>
        <taxon>Cyanobacteriota</taxon>
        <taxon>Cyanophyceae</taxon>
        <taxon>Acaryochloridales</taxon>
        <taxon>Acaryochloridaceae</taxon>
        <taxon>Acaryochloris</taxon>
        <taxon>Acaryochloris thomasi</taxon>
    </lineage>
</organism>
<protein>
    <submittedName>
        <fullName evidence="1">Uncharacterized protein</fullName>
    </submittedName>
</protein>
<gene>
    <name evidence="1" type="ORF">C1752_01852</name>
</gene>
<dbReference type="Proteomes" id="UP000248857">
    <property type="component" value="Unassembled WGS sequence"/>
</dbReference>
<evidence type="ECO:0000313" key="2">
    <source>
        <dbReference type="Proteomes" id="UP000248857"/>
    </source>
</evidence>
<accession>A0A2W1JKV3</accession>
<proteinExistence type="predicted"/>
<dbReference type="RefSeq" id="WP_110985796.1">
    <property type="nucleotide sequence ID" value="NZ_CAWNWM010000004.1"/>
</dbReference>
<keyword evidence="2" id="KW-1185">Reference proteome</keyword>
<comment type="caution">
    <text evidence="1">The sequence shown here is derived from an EMBL/GenBank/DDBJ whole genome shotgun (WGS) entry which is preliminary data.</text>
</comment>
<evidence type="ECO:0000313" key="1">
    <source>
        <dbReference type="EMBL" id="PZD74033.1"/>
    </source>
</evidence>